<organism evidence="2 3">
    <name type="scientific">Schwartzia succinivorans DSM 10502</name>
    <dbReference type="NCBI Taxonomy" id="1123243"/>
    <lineage>
        <taxon>Bacteria</taxon>
        <taxon>Bacillati</taxon>
        <taxon>Bacillota</taxon>
        <taxon>Negativicutes</taxon>
        <taxon>Selenomonadales</taxon>
        <taxon>Selenomonadaceae</taxon>
        <taxon>Schwartzia</taxon>
    </lineage>
</organism>
<feature type="domain" description="D-glutamate cyclase-like C-terminal" evidence="1">
    <location>
        <begin position="4"/>
        <end position="269"/>
    </location>
</feature>
<evidence type="ECO:0000313" key="3">
    <source>
        <dbReference type="Proteomes" id="UP000184404"/>
    </source>
</evidence>
<dbReference type="OrthoDB" id="1668885at2"/>
<sequence length="279" mass="30972">MESIEDIILRHSKRGMLKLKDHMEESYCELAAREILSWEPGVIFLTTGFYVAGYPETDGPVGTVVLAKALKKLGWEPVIVTDSAYTVLFTIRNIAVVPVDVNTTKDEFRNIITRYRPVGMISVERCGINTRDDYENMRGKSIKEHNAPTDILFELAPEYSIRTVGVGDGGNEIGMGCMADVIQRELSLVPCRVTVDRLVIASVSNWGAYGITAYLSILSGLSLLMPYDDINSYLAQTVEIGSVDGVTHERVPHVDGFSEDIEKEIVDALHAEVRQRISC</sequence>
<protein>
    <recommendedName>
        <fullName evidence="1">D-glutamate cyclase-like C-terminal domain-containing protein</fullName>
    </recommendedName>
</protein>
<dbReference type="Proteomes" id="UP000184404">
    <property type="component" value="Unassembled WGS sequence"/>
</dbReference>
<gene>
    <name evidence="2" type="ORF">SAMN02745190_02437</name>
</gene>
<dbReference type="PANTHER" id="PTHR32022">
    <property type="entry name" value="D-GLUTAMATE CYCLASE, MITOCHONDRIAL"/>
    <property type="match status" value="1"/>
</dbReference>
<dbReference type="InterPro" id="IPR025504">
    <property type="entry name" value="GLUCM_C"/>
</dbReference>
<dbReference type="STRING" id="1123243.SAMN02745190_02437"/>
<dbReference type="Gene3D" id="3.90.1640.20">
    <property type="entry name" value="TON_0340"/>
    <property type="match status" value="1"/>
</dbReference>
<accession>A0A1M5AWX9</accession>
<proteinExistence type="predicted"/>
<evidence type="ECO:0000313" key="2">
    <source>
        <dbReference type="EMBL" id="SHF34432.1"/>
    </source>
</evidence>
<evidence type="ECO:0000259" key="1">
    <source>
        <dbReference type="Pfam" id="PF14336"/>
    </source>
</evidence>
<keyword evidence="3" id="KW-1185">Reference proteome</keyword>
<dbReference type="EMBL" id="FQUG01000015">
    <property type="protein sequence ID" value="SHF34432.1"/>
    <property type="molecule type" value="Genomic_DNA"/>
</dbReference>
<dbReference type="Pfam" id="PF14336">
    <property type="entry name" value="GLUCM-like_C"/>
    <property type="match status" value="1"/>
</dbReference>
<reference evidence="2 3" key="1">
    <citation type="submission" date="2016-11" db="EMBL/GenBank/DDBJ databases">
        <authorList>
            <person name="Jaros S."/>
            <person name="Januszkiewicz K."/>
            <person name="Wedrychowicz H."/>
        </authorList>
    </citation>
    <scope>NUCLEOTIDE SEQUENCE [LARGE SCALE GENOMIC DNA]</scope>
    <source>
        <strain evidence="2 3">DSM 10502</strain>
    </source>
</reference>
<dbReference type="AlphaFoldDB" id="A0A1M5AWX9"/>
<name>A0A1M5AWX9_9FIRM</name>
<dbReference type="PANTHER" id="PTHR32022:SF10">
    <property type="entry name" value="D-GLUTAMATE CYCLASE, MITOCHONDRIAL"/>
    <property type="match status" value="1"/>
</dbReference>
<dbReference type="RefSeq" id="WP_072936522.1">
    <property type="nucleotide sequence ID" value="NZ_FQUG01000015.1"/>
</dbReference>